<sequence>MKTIENLRIEKTVFKNQRDENGIVIKVPETKMVGRPPEVVSQGVRFGYFMIDVVFFYIITFIVGILIGIIVVATGNVEALRPDSTLIGVLNYIGYPIFFLYYAISEGLGGATLGKLICGYTVIDEYANKVSFPKALLRTICRYIPFEAFSCFAERGWHDTLSKTYVVKRSEKAELQKLLGSYTSKEADILD</sequence>
<organism evidence="8 9">
    <name type="scientific">Fluviicola chungangensis</name>
    <dbReference type="NCBI Taxonomy" id="2597671"/>
    <lineage>
        <taxon>Bacteria</taxon>
        <taxon>Pseudomonadati</taxon>
        <taxon>Bacteroidota</taxon>
        <taxon>Flavobacteriia</taxon>
        <taxon>Flavobacteriales</taxon>
        <taxon>Crocinitomicaceae</taxon>
        <taxon>Fluviicola</taxon>
    </lineage>
</organism>
<evidence type="ECO:0000256" key="4">
    <source>
        <dbReference type="ARBA" id="ARBA00022989"/>
    </source>
</evidence>
<evidence type="ECO:0000256" key="1">
    <source>
        <dbReference type="ARBA" id="ARBA00004651"/>
    </source>
</evidence>
<dbReference type="PANTHER" id="PTHR36115">
    <property type="entry name" value="PROLINE-RICH ANTIGEN HOMOLOG-RELATED"/>
    <property type="match status" value="1"/>
</dbReference>
<evidence type="ECO:0000256" key="5">
    <source>
        <dbReference type="ARBA" id="ARBA00023136"/>
    </source>
</evidence>
<feature type="domain" description="RDD" evidence="7">
    <location>
        <begin position="43"/>
        <end position="150"/>
    </location>
</feature>
<name>A0A556N0X7_9FLAO</name>
<evidence type="ECO:0000256" key="3">
    <source>
        <dbReference type="ARBA" id="ARBA00022692"/>
    </source>
</evidence>
<protein>
    <submittedName>
        <fullName evidence="8">RDD family protein</fullName>
    </submittedName>
</protein>
<keyword evidence="4 6" id="KW-1133">Transmembrane helix</keyword>
<evidence type="ECO:0000256" key="2">
    <source>
        <dbReference type="ARBA" id="ARBA00022475"/>
    </source>
</evidence>
<feature type="transmembrane region" description="Helical" evidence="6">
    <location>
        <begin position="85"/>
        <end position="104"/>
    </location>
</feature>
<dbReference type="RefSeq" id="WP_144332689.1">
    <property type="nucleotide sequence ID" value="NZ_VLPL01000003.1"/>
</dbReference>
<evidence type="ECO:0000313" key="8">
    <source>
        <dbReference type="EMBL" id="TSJ45733.1"/>
    </source>
</evidence>
<dbReference type="EMBL" id="VLPL01000003">
    <property type="protein sequence ID" value="TSJ45733.1"/>
    <property type="molecule type" value="Genomic_DNA"/>
</dbReference>
<gene>
    <name evidence="8" type="ORF">FO442_08265</name>
</gene>
<dbReference type="Pfam" id="PF06271">
    <property type="entry name" value="RDD"/>
    <property type="match status" value="1"/>
</dbReference>
<keyword evidence="2" id="KW-1003">Cell membrane</keyword>
<dbReference type="InterPro" id="IPR051791">
    <property type="entry name" value="Pra-immunoreactive"/>
</dbReference>
<keyword evidence="3 6" id="KW-0812">Transmembrane</keyword>
<reference evidence="8 9" key="1">
    <citation type="submission" date="2019-07" db="EMBL/GenBank/DDBJ databases">
        <authorList>
            <person name="Huq M.A."/>
        </authorList>
    </citation>
    <scope>NUCLEOTIDE SEQUENCE [LARGE SCALE GENOMIC DNA]</scope>
    <source>
        <strain evidence="8 9">MAH-3</strain>
    </source>
</reference>
<keyword evidence="9" id="KW-1185">Reference proteome</keyword>
<keyword evidence="5 6" id="KW-0472">Membrane</keyword>
<dbReference type="OrthoDB" id="762068at2"/>
<dbReference type="GO" id="GO:0005886">
    <property type="term" value="C:plasma membrane"/>
    <property type="evidence" value="ECO:0007669"/>
    <property type="project" value="UniProtKB-SubCell"/>
</dbReference>
<evidence type="ECO:0000313" key="9">
    <source>
        <dbReference type="Proteomes" id="UP000316008"/>
    </source>
</evidence>
<dbReference type="InterPro" id="IPR010432">
    <property type="entry name" value="RDD"/>
</dbReference>
<proteinExistence type="predicted"/>
<comment type="subcellular location">
    <subcellularLocation>
        <location evidence="1">Cell membrane</location>
        <topology evidence="1">Multi-pass membrane protein</topology>
    </subcellularLocation>
</comment>
<comment type="caution">
    <text evidence="8">The sequence shown here is derived from an EMBL/GenBank/DDBJ whole genome shotgun (WGS) entry which is preliminary data.</text>
</comment>
<evidence type="ECO:0000256" key="6">
    <source>
        <dbReference type="SAM" id="Phobius"/>
    </source>
</evidence>
<dbReference type="Proteomes" id="UP000316008">
    <property type="component" value="Unassembled WGS sequence"/>
</dbReference>
<feature type="transmembrane region" description="Helical" evidence="6">
    <location>
        <begin position="54"/>
        <end position="73"/>
    </location>
</feature>
<dbReference type="PANTHER" id="PTHR36115:SF4">
    <property type="entry name" value="MEMBRANE PROTEIN"/>
    <property type="match status" value="1"/>
</dbReference>
<accession>A0A556N0X7</accession>
<evidence type="ECO:0000259" key="7">
    <source>
        <dbReference type="Pfam" id="PF06271"/>
    </source>
</evidence>
<dbReference type="AlphaFoldDB" id="A0A556N0X7"/>